<keyword evidence="4" id="KW-0560">Oxidoreductase</keyword>
<comment type="pathway">
    <text evidence="6">Porphyrin-containing compound metabolism.</text>
</comment>
<sequence>MTRWRRMADADVIVVGGGLAGLASALELQRLGRSVVLLEQSTQLGGKANSTRTAAGLFPDGPTSFNGRAAPFWRLLALLGLEDEVSKLSPVSSARYLVRDGRLRGLKPNPLSVLSTRAFSWNDKVAALREYTQRSTHAVTGDESLQALLERRFGRDMVEHVFAAVLTGVFAGDLNALSAASCFPALLDAESKHGGVIRALLAAPKSGRAGTFTFRNGFSVIGQRAAQKLPHRLGVNVERIEFDRGGVRVDSLRAAAVVVATEPHVAAKLLQPVLPRVAAELAQFDMAPLSLVQWSERTPGESRLPRGFGYLAAPIEALFALGTLFVGDLLDEAPRRFSTFIGGALQRARAQRSDEELIAGARADLTKLTGGKMGDVQRVVRWPHAVFQPKVGHRAALARIRSELSSRPIALAGGYCGAAAMKDALAAGFAAAELVDGQLPRRLEVAS</sequence>
<dbReference type="InterPro" id="IPR004572">
    <property type="entry name" value="Protoporphyrinogen_oxidase"/>
</dbReference>
<dbReference type="AlphaFoldDB" id="A0A2W5VSK0"/>
<dbReference type="InterPro" id="IPR036188">
    <property type="entry name" value="FAD/NAD-bd_sf"/>
</dbReference>
<dbReference type="PANTHER" id="PTHR42923:SF3">
    <property type="entry name" value="PROTOPORPHYRINOGEN OXIDASE"/>
    <property type="match status" value="1"/>
</dbReference>
<reference evidence="8 9" key="1">
    <citation type="submission" date="2017-08" db="EMBL/GenBank/DDBJ databases">
        <title>Infants hospitalized years apart are colonized by the same room-sourced microbial strains.</title>
        <authorList>
            <person name="Brooks B."/>
            <person name="Olm M.R."/>
            <person name="Firek B.A."/>
            <person name="Baker R."/>
            <person name="Thomas B.C."/>
            <person name="Morowitz M.J."/>
            <person name="Banfield J.F."/>
        </authorList>
    </citation>
    <scope>NUCLEOTIDE SEQUENCE [LARGE SCALE GENOMIC DNA]</scope>
    <source>
        <strain evidence="8">S2_003_000_R2_14</strain>
    </source>
</reference>
<gene>
    <name evidence="8" type="primary">hemG</name>
    <name evidence="8" type="ORF">DI536_12595</name>
</gene>
<keyword evidence="2" id="KW-0285">Flavoprotein</keyword>
<keyword evidence="3" id="KW-0274">FAD</keyword>
<evidence type="ECO:0000256" key="1">
    <source>
        <dbReference type="ARBA" id="ARBA00001974"/>
    </source>
</evidence>
<evidence type="ECO:0000256" key="2">
    <source>
        <dbReference type="ARBA" id="ARBA00022630"/>
    </source>
</evidence>
<feature type="domain" description="Amine oxidase" evidence="7">
    <location>
        <begin position="19"/>
        <end position="435"/>
    </location>
</feature>
<dbReference type="SUPFAM" id="SSF51905">
    <property type="entry name" value="FAD/NAD(P)-binding domain"/>
    <property type="match status" value="1"/>
</dbReference>
<dbReference type="Gene3D" id="3.90.660.20">
    <property type="entry name" value="Protoporphyrinogen oxidase, mitochondrial, domain 2"/>
    <property type="match status" value="1"/>
</dbReference>
<comment type="caution">
    <text evidence="8">The sequence shown here is derived from an EMBL/GenBank/DDBJ whole genome shotgun (WGS) entry which is preliminary data.</text>
</comment>
<dbReference type="GO" id="GO:0004729">
    <property type="term" value="F:oxygen-dependent protoporphyrinogen oxidase activity"/>
    <property type="evidence" value="ECO:0007669"/>
    <property type="project" value="InterPro"/>
</dbReference>
<evidence type="ECO:0000256" key="4">
    <source>
        <dbReference type="ARBA" id="ARBA00023002"/>
    </source>
</evidence>
<accession>A0A2W5VSK0</accession>
<organism evidence="8 9">
    <name type="scientific">Archangium gephyra</name>
    <dbReference type="NCBI Taxonomy" id="48"/>
    <lineage>
        <taxon>Bacteria</taxon>
        <taxon>Pseudomonadati</taxon>
        <taxon>Myxococcota</taxon>
        <taxon>Myxococcia</taxon>
        <taxon>Myxococcales</taxon>
        <taxon>Cystobacterineae</taxon>
        <taxon>Archangiaceae</taxon>
        <taxon>Archangium</taxon>
    </lineage>
</organism>
<dbReference type="InterPro" id="IPR002937">
    <property type="entry name" value="Amino_oxidase"/>
</dbReference>
<comment type="cofactor">
    <cofactor evidence="1">
        <name>FAD</name>
        <dbReference type="ChEBI" id="CHEBI:57692"/>
    </cofactor>
</comment>
<dbReference type="Gene3D" id="3.50.50.60">
    <property type="entry name" value="FAD/NAD(P)-binding domain"/>
    <property type="match status" value="1"/>
</dbReference>
<dbReference type="Gene3D" id="1.10.3110.10">
    <property type="entry name" value="protoporphyrinogen ix oxidase, domain 3"/>
    <property type="match status" value="1"/>
</dbReference>
<dbReference type="GO" id="GO:0006783">
    <property type="term" value="P:heme biosynthetic process"/>
    <property type="evidence" value="ECO:0007669"/>
    <property type="project" value="UniProtKB-KW"/>
</dbReference>
<dbReference type="Proteomes" id="UP000249061">
    <property type="component" value="Unassembled WGS sequence"/>
</dbReference>
<evidence type="ECO:0000313" key="8">
    <source>
        <dbReference type="EMBL" id="PZR13581.1"/>
    </source>
</evidence>
<protein>
    <submittedName>
        <fullName evidence="8">Protoporphyrinogen oxidase</fullName>
    </submittedName>
</protein>
<evidence type="ECO:0000259" key="7">
    <source>
        <dbReference type="Pfam" id="PF01593"/>
    </source>
</evidence>
<keyword evidence="5" id="KW-0350">Heme biosynthesis</keyword>
<dbReference type="EMBL" id="QFQP01000009">
    <property type="protein sequence ID" value="PZR13581.1"/>
    <property type="molecule type" value="Genomic_DNA"/>
</dbReference>
<evidence type="ECO:0000256" key="6">
    <source>
        <dbReference type="ARBA" id="ARBA00023444"/>
    </source>
</evidence>
<evidence type="ECO:0000256" key="3">
    <source>
        <dbReference type="ARBA" id="ARBA00022827"/>
    </source>
</evidence>
<dbReference type="PANTHER" id="PTHR42923">
    <property type="entry name" value="PROTOPORPHYRINOGEN OXIDASE"/>
    <property type="match status" value="1"/>
</dbReference>
<proteinExistence type="predicted"/>
<evidence type="ECO:0000313" key="9">
    <source>
        <dbReference type="Proteomes" id="UP000249061"/>
    </source>
</evidence>
<dbReference type="SUPFAM" id="SSF54373">
    <property type="entry name" value="FAD-linked reductases, C-terminal domain"/>
    <property type="match status" value="1"/>
</dbReference>
<dbReference type="NCBIfam" id="TIGR00562">
    <property type="entry name" value="proto_IX_ox"/>
    <property type="match status" value="1"/>
</dbReference>
<evidence type="ECO:0000256" key="5">
    <source>
        <dbReference type="ARBA" id="ARBA00023133"/>
    </source>
</evidence>
<dbReference type="Pfam" id="PF01593">
    <property type="entry name" value="Amino_oxidase"/>
    <property type="match status" value="1"/>
</dbReference>
<name>A0A2W5VSK0_9BACT</name>
<dbReference type="InterPro" id="IPR050464">
    <property type="entry name" value="Zeta_carotene_desat/Oxidored"/>
</dbReference>